<reference evidence="1 2" key="1">
    <citation type="submission" date="2016-02" db="EMBL/GenBank/DDBJ databases">
        <title>Genome sequence of Moorella mulderi DSM 14980.</title>
        <authorList>
            <person name="Poehlein A."/>
            <person name="Daniel R."/>
        </authorList>
    </citation>
    <scope>NUCLEOTIDE SEQUENCE [LARGE SCALE GENOMIC DNA]</scope>
    <source>
        <strain evidence="1 2">DSM 14980</strain>
    </source>
</reference>
<dbReference type="Pfam" id="PF13551">
    <property type="entry name" value="HTH_29"/>
    <property type="match status" value="1"/>
</dbReference>
<evidence type="ECO:0000313" key="2">
    <source>
        <dbReference type="Proteomes" id="UP000075670"/>
    </source>
</evidence>
<accession>A0A151AUI9</accession>
<dbReference type="SUPFAM" id="SSF46689">
    <property type="entry name" value="Homeodomain-like"/>
    <property type="match status" value="1"/>
</dbReference>
<dbReference type="PATRIC" id="fig|1122241.3.peg.2759"/>
<keyword evidence="2" id="KW-1185">Reference proteome</keyword>
<dbReference type="Proteomes" id="UP000075670">
    <property type="component" value="Unassembled WGS sequence"/>
</dbReference>
<dbReference type="RefSeq" id="WP_201786525.1">
    <property type="nucleotide sequence ID" value="NZ_LTBC01000015.1"/>
</dbReference>
<sequence>MNEKEAKRVYVMEQVLAGKITVRQAAELLDLSERQVFRLKGGMKNEGVAALAHKNRGRKPKHAVPQEVRELIISLALGLFRDAFASIWPNCWPGFRVFLCALRLLPVFSPRLVFLIPILIRLPVEGAPAIVCLKRGCWSRWMPALLPGSRIGALK</sequence>
<evidence type="ECO:0000313" key="1">
    <source>
        <dbReference type="EMBL" id="KYH31067.1"/>
    </source>
</evidence>
<protein>
    <submittedName>
        <fullName evidence="1">Uncharacterized protein</fullName>
    </submittedName>
</protein>
<comment type="caution">
    <text evidence="1">The sequence shown here is derived from an EMBL/GenBank/DDBJ whole genome shotgun (WGS) entry which is preliminary data.</text>
</comment>
<dbReference type="EMBL" id="LTBC01000015">
    <property type="protein sequence ID" value="KYH31067.1"/>
    <property type="molecule type" value="Genomic_DNA"/>
</dbReference>
<proteinExistence type="predicted"/>
<name>A0A151AUI9_9FIRM</name>
<gene>
    <name evidence="1" type="ORF">MOMUL_25980</name>
</gene>
<dbReference type="AlphaFoldDB" id="A0A151AUI9"/>
<dbReference type="InterPro" id="IPR009057">
    <property type="entry name" value="Homeodomain-like_sf"/>
</dbReference>
<organism evidence="1 2">
    <name type="scientific">Moorella mulderi DSM 14980</name>
    <dbReference type="NCBI Taxonomy" id="1122241"/>
    <lineage>
        <taxon>Bacteria</taxon>
        <taxon>Bacillati</taxon>
        <taxon>Bacillota</taxon>
        <taxon>Clostridia</taxon>
        <taxon>Neomoorellales</taxon>
        <taxon>Neomoorellaceae</taxon>
        <taxon>Neomoorella</taxon>
    </lineage>
</organism>